<dbReference type="Gene3D" id="1.10.1740.10">
    <property type="match status" value="1"/>
</dbReference>
<name>A0A1G7Z2X4_9ACTN</name>
<dbReference type="RefSeq" id="WP_245691048.1">
    <property type="nucleotide sequence ID" value="NZ_FNCN01000010.1"/>
</dbReference>
<dbReference type="PANTHER" id="PTHR43133:SF25">
    <property type="entry name" value="RNA POLYMERASE SIGMA FACTOR RFAY-RELATED"/>
    <property type="match status" value="1"/>
</dbReference>
<dbReference type="InterPro" id="IPR014284">
    <property type="entry name" value="RNA_pol_sigma-70_dom"/>
</dbReference>
<dbReference type="STRING" id="504805.SAMN05421505_110169"/>
<dbReference type="InterPro" id="IPR013325">
    <property type="entry name" value="RNA_pol_sigma_r2"/>
</dbReference>
<evidence type="ECO:0000256" key="2">
    <source>
        <dbReference type="ARBA" id="ARBA00023015"/>
    </source>
</evidence>
<accession>A0A1G7Z2X4</accession>
<gene>
    <name evidence="7" type="ORF">SAMN05421505_110169</name>
</gene>
<dbReference type="Pfam" id="PF08281">
    <property type="entry name" value="Sigma70_r4_2"/>
    <property type="match status" value="1"/>
</dbReference>
<organism evidence="7 8">
    <name type="scientific">Sinosporangium album</name>
    <dbReference type="NCBI Taxonomy" id="504805"/>
    <lineage>
        <taxon>Bacteria</taxon>
        <taxon>Bacillati</taxon>
        <taxon>Actinomycetota</taxon>
        <taxon>Actinomycetes</taxon>
        <taxon>Streptosporangiales</taxon>
        <taxon>Streptosporangiaceae</taxon>
        <taxon>Sinosporangium</taxon>
    </lineage>
</organism>
<dbReference type="GO" id="GO:0006352">
    <property type="term" value="P:DNA-templated transcription initiation"/>
    <property type="evidence" value="ECO:0007669"/>
    <property type="project" value="InterPro"/>
</dbReference>
<sequence length="203" mass="22720">MSPNAAWDTDGAGESDSTLIERSLIEPELFAALFDRHSDEMFRYTARRLGPEIAEDTVADLFLVAFRGRAKYDRVHQDARPWLYGIATNLIARQRRAERRRTKAMARVAVERPSSFHDGADDRLTAERFQPKLAKALASLSAAERDLLLLVAWANLTYDGAARALGIPEGTARSRLHRVRSKVRRALGGVNPFTVEPLEPQHG</sequence>
<keyword evidence="3" id="KW-0731">Sigma factor</keyword>
<evidence type="ECO:0000313" key="7">
    <source>
        <dbReference type="EMBL" id="SDH03053.1"/>
    </source>
</evidence>
<dbReference type="Gene3D" id="1.10.10.10">
    <property type="entry name" value="Winged helix-like DNA-binding domain superfamily/Winged helix DNA-binding domain"/>
    <property type="match status" value="1"/>
</dbReference>
<comment type="similarity">
    <text evidence="1">Belongs to the sigma-70 factor family. ECF subfamily.</text>
</comment>
<dbReference type="SUPFAM" id="SSF88659">
    <property type="entry name" value="Sigma3 and sigma4 domains of RNA polymerase sigma factors"/>
    <property type="match status" value="1"/>
</dbReference>
<dbReference type="PANTHER" id="PTHR43133">
    <property type="entry name" value="RNA POLYMERASE ECF-TYPE SIGMA FACTO"/>
    <property type="match status" value="1"/>
</dbReference>
<keyword evidence="8" id="KW-1185">Reference proteome</keyword>
<evidence type="ECO:0000313" key="8">
    <source>
        <dbReference type="Proteomes" id="UP000198923"/>
    </source>
</evidence>
<evidence type="ECO:0000259" key="5">
    <source>
        <dbReference type="Pfam" id="PF04542"/>
    </source>
</evidence>
<dbReference type="AlphaFoldDB" id="A0A1G7Z2X4"/>
<keyword evidence="2" id="KW-0805">Transcription regulation</keyword>
<dbReference type="InterPro" id="IPR039425">
    <property type="entry name" value="RNA_pol_sigma-70-like"/>
</dbReference>
<protein>
    <submittedName>
        <fullName evidence="7">RNA polymerase sigma-70 factor, ECF subfamily</fullName>
    </submittedName>
</protein>
<dbReference type="Pfam" id="PF04542">
    <property type="entry name" value="Sigma70_r2"/>
    <property type="match status" value="1"/>
</dbReference>
<dbReference type="InterPro" id="IPR036388">
    <property type="entry name" value="WH-like_DNA-bd_sf"/>
</dbReference>
<dbReference type="InterPro" id="IPR013249">
    <property type="entry name" value="RNA_pol_sigma70_r4_t2"/>
</dbReference>
<feature type="domain" description="RNA polymerase sigma factor 70 region 4 type 2" evidence="6">
    <location>
        <begin position="133"/>
        <end position="182"/>
    </location>
</feature>
<dbReference type="GO" id="GO:0016987">
    <property type="term" value="F:sigma factor activity"/>
    <property type="evidence" value="ECO:0007669"/>
    <property type="project" value="UniProtKB-KW"/>
</dbReference>
<evidence type="ECO:0000256" key="3">
    <source>
        <dbReference type="ARBA" id="ARBA00023082"/>
    </source>
</evidence>
<evidence type="ECO:0000256" key="1">
    <source>
        <dbReference type="ARBA" id="ARBA00010641"/>
    </source>
</evidence>
<dbReference type="InterPro" id="IPR007627">
    <property type="entry name" value="RNA_pol_sigma70_r2"/>
</dbReference>
<evidence type="ECO:0000259" key="6">
    <source>
        <dbReference type="Pfam" id="PF08281"/>
    </source>
</evidence>
<dbReference type="EMBL" id="FNCN01000010">
    <property type="protein sequence ID" value="SDH03053.1"/>
    <property type="molecule type" value="Genomic_DNA"/>
</dbReference>
<dbReference type="Proteomes" id="UP000198923">
    <property type="component" value="Unassembled WGS sequence"/>
</dbReference>
<reference evidence="7 8" key="1">
    <citation type="submission" date="2016-10" db="EMBL/GenBank/DDBJ databases">
        <authorList>
            <person name="de Groot N.N."/>
        </authorList>
    </citation>
    <scope>NUCLEOTIDE SEQUENCE [LARGE SCALE GENOMIC DNA]</scope>
    <source>
        <strain evidence="7 8">CPCC 201354</strain>
    </source>
</reference>
<evidence type="ECO:0000256" key="4">
    <source>
        <dbReference type="ARBA" id="ARBA00023163"/>
    </source>
</evidence>
<keyword evidence="4" id="KW-0804">Transcription</keyword>
<dbReference type="SUPFAM" id="SSF88946">
    <property type="entry name" value="Sigma2 domain of RNA polymerase sigma factors"/>
    <property type="match status" value="1"/>
</dbReference>
<proteinExistence type="inferred from homology"/>
<feature type="domain" description="RNA polymerase sigma-70 region 2" evidence="5">
    <location>
        <begin position="33"/>
        <end position="101"/>
    </location>
</feature>
<dbReference type="InterPro" id="IPR013324">
    <property type="entry name" value="RNA_pol_sigma_r3/r4-like"/>
</dbReference>
<dbReference type="NCBIfam" id="TIGR02937">
    <property type="entry name" value="sigma70-ECF"/>
    <property type="match status" value="1"/>
</dbReference>
<dbReference type="GO" id="GO:0003677">
    <property type="term" value="F:DNA binding"/>
    <property type="evidence" value="ECO:0007669"/>
    <property type="project" value="InterPro"/>
</dbReference>